<dbReference type="InterPro" id="IPR006047">
    <property type="entry name" value="GH13_cat_dom"/>
</dbReference>
<dbReference type="SUPFAM" id="SSF51445">
    <property type="entry name" value="(Trans)glycosidases"/>
    <property type="match status" value="1"/>
</dbReference>
<dbReference type="GO" id="GO:0016798">
    <property type="term" value="F:hydrolase activity, acting on glycosyl bonds"/>
    <property type="evidence" value="ECO:0007669"/>
    <property type="project" value="UniProtKB-KW"/>
</dbReference>
<proteinExistence type="predicted"/>
<dbReference type="Proteomes" id="UP000663937">
    <property type="component" value="Chromosome"/>
</dbReference>
<keyword evidence="2" id="KW-0326">Glycosidase</keyword>
<accession>A0A8A4ZH12</accession>
<protein>
    <submittedName>
        <fullName evidence="5">DUF3459 domain-containing protein</fullName>
    </submittedName>
</protein>
<gene>
    <name evidence="5" type="ORF">J4E96_16635</name>
</gene>
<dbReference type="GO" id="GO:0005975">
    <property type="term" value="P:carbohydrate metabolic process"/>
    <property type="evidence" value="ECO:0007669"/>
    <property type="project" value="InterPro"/>
</dbReference>
<dbReference type="Pfam" id="PF11941">
    <property type="entry name" value="DUF3459"/>
    <property type="match status" value="1"/>
</dbReference>
<dbReference type="AlphaFoldDB" id="A0A8A4ZH12"/>
<dbReference type="EMBL" id="CP071868">
    <property type="protein sequence ID" value="QTE28928.1"/>
    <property type="molecule type" value="Genomic_DNA"/>
</dbReference>
<evidence type="ECO:0000313" key="6">
    <source>
        <dbReference type="Proteomes" id="UP000663937"/>
    </source>
</evidence>
<dbReference type="KEGG" id="psic:J4E96_16635"/>
<organism evidence="5 6">
    <name type="scientific">Pengzhenrongella sicca</name>
    <dbReference type="NCBI Taxonomy" id="2819238"/>
    <lineage>
        <taxon>Bacteria</taxon>
        <taxon>Bacillati</taxon>
        <taxon>Actinomycetota</taxon>
        <taxon>Actinomycetes</taxon>
        <taxon>Micrococcales</taxon>
        <taxon>Pengzhenrongella</taxon>
    </lineage>
</organism>
<dbReference type="PANTHER" id="PTHR10357">
    <property type="entry name" value="ALPHA-AMYLASE FAMILY MEMBER"/>
    <property type="match status" value="1"/>
</dbReference>
<keyword evidence="6" id="KW-1185">Reference proteome</keyword>
<dbReference type="RefSeq" id="WP_227423180.1">
    <property type="nucleotide sequence ID" value="NZ_CP071868.1"/>
</dbReference>
<dbReference type="InterPro" id="IPR017853">
    <property type="entry name" value="GH"/>
</dbReference>
<dbReference type="PANTHER" id="PTHR10357:SF210">
    <property type="entry name" value="MALTODEXTRIN GLUCOSIDASE"/>
    <property type="match status" value="1"/>
</dbReference>
<evidence type="ECO:0000256" key="2">
    <source>
        <dbReference type="ARBA" id="ARBA00023295"/>
    </source>
</evidence>
<evidence type="ECO:0000313" key="5">
    <source>
        <dbReference type="EMBL" id="QTE28928.1"/>
    </source>
</evidence>
<dbReference type="Gene3D" id="3.20.20.80">
    <property type="entry name" value="Glycosidases"/>
    <property type="match status" value="1"/>
</dbReference>
<sequence length="435" mass="47925">MSAWADHAIWWHVYPLGFTAAPAAAAPGTPLEHRLGHLTAWLDYVVELGGNGLMLGPVFESQTHGYDTTDHLRIDPRLGDDGDWDELVRQARGRGLRIVLDGVFNHVGRGHPRFAAALADGPDSPAGRWFRWQPDESGTLVPADFEGHGALVALNHENPEVARYVAEVMTHWLDRGADGWRLDATYTVPPAFWRAVLPAVRAAHPDAWIVGEMIHGDYASYVAESGIDSVTQYELWKALWSSVLDVNFFELSWALKRHDEFAHEFLPLTFAGNHDVTRIASRITDSRHLMHVLAILFFVAGTPAIYAGDEQGFRGVKEERAGGDDEIRPAFPATPAGLAPQGWPLYRQHQGLIGLRRDHPWLTHAQVTTLHVSNEHLVLAAAGSGDDERLVLALNLADEPFAPPVPVGDPLFASGDDPTPRPGPVPPHAWAFYRP</sequence>
<evidence type="ECO:0000256" key="3">
    <source>
        <dbReference type="SAM" id="MobiDB-lite"/>
    </source>
</evidence>
<name>A0A8A4ZH12_9MICO</name>
<dbReference type="InterPro" id="IPR022567">
    <property type="entry name" value="DUF3459"/>
</dbReference>
<keyword evidence="1" id="KW-0378">Hydrolase</keyword>
<feature type="domain" description="Glycosyl hydrolase family 13 catalytic" evidence="4">
    <location>
        <begin position="12"/>
        <end position="356"/>
    </location>
</feature>
<reference evidence="5" key="1">
    <citation type="submission" date="2021-03" db="EMBL/GenBank/DDBJ databases">
        <title>Pengzhenrongella sicca gen. nov., sp. nov., a new member of suborder Micrococcineae isolated from High-Arctic tundra soil.</title>
        <authorList>
            <person name="Peng F."/>
        </authorList>
    </citation>
    <scope>NUCLEOTIDE SEQUENCE</scope>
    <source>
        <strain evidence="5">LRZ-2</strain>
    </source>
</reference>
<dbReference type="SMART" id="SM00642">
    <property type="entry name" value="Aamy"/>
    <property type="match status" value="1"/>
</dbReference>
<dbReference type="Pfam" id="PF00128">
    <property type="entry name" value="Alpha-amylase"/>
    <property type="match status" value="1"/>
</dbReference>
<feature type="region of interest" description="Disordered" evidence="3">
    <location>
        <begin position="408"/>
        <end position="435"/>
    </location>
</feature>
<dbReference type="CDD" id="cd11354">
    <property type="entry name" value="AmyAc_bac_CMD_like"/>
    <property type="match status" value="1"/>
</dbReference>
<evidence type="ECO:0000256" key="1">
    <source>
        <dbReference type="ARBA" id="ARBA00022801"/>
    </source>
</evidence>
<evidence type="ECO:0000259" key="4">
    <source>
        <dbReference type="SMART" id="SM00642"/>
    </source>
</evidence>